<reference evidence="2" key="2">
    <citation type="submission" date="2015-01" db="EMBL/GenBank/DDBJ databases">
        <title>Evolutionary Origins and Diversification of the Mycorrhizal Mutualists.</title>
        <authorList>
            <consortium name="DOE Joint Genome Institute"/>
            <consortium name="Mycorrhizal Genomics Consortium"/>
            <person name="Kohler A."/>
            <person name="Kuo A."/>
            <person name="Nagy L.G."/>
            <person name="Floudas D."/>
            <person name="Copeland A."/>
            <person name="Barry K.W."/>
            <person name="Cichocki N."/>
            <person name="Veneault-Fourrey C."/>
            <person name="LaButti K."/>
            <person name="Lindquist E.A."/>
            <person name="Lipzen A."/>
            <person name="Lundell T."/>
            <person name="Morin E."/>
            <person name="Murat C."/>
            <person name="Riley R."/>
            <person name="Ohm R."/>
            <person name="Sun H."/>
            <person name="Tunlid A."/>
            <person name="Henrissat B."/>
            <person name="Grigoriev I.V."/>
            <person name="Hibbett D.S."/>
            <person name="Martin F."/>
        </authorList>
    </citation>
    <scope>NUCLEOTIDE SEQUENCE [LARGE SCALE GENOMIC DNA]</scope>
    <source>
        <strain evidence="2">Ve08.2h10</strain>
    </source>
</reference>
<evidence type="ECO:0000313" key="2">
    <source>
        <dbReference type="Proteomes" id="UP000054538"/>
    </source>
</evidence>
<name>A0A0D0DW59_9AGAM</name>
<dbReference type="HOGENOM" id="CLU_2455406_0_0_1"/>
<dbReference type="EMBL" id="KN824860">
    <property type="protein sequence ID" value="KIK99428.1"/>
    <property type="molecule type" value="Genomic_DNA"/>
</dbReference>
<dbReference type="Proteomes" id="UP000054538">
    <property type="component" value="Unassembled WGS sequence"/>
</dbReference>
<sequence length="89" mass="10030">MAGSRCFDGFKPNYIDRLLTPPPDDFLLSWSTSAMNQPPICFFGGDAVSNTIGLTRIRMMVFGTCTHWNHHGKIILAPAAIQMAWRTWE</sequence>
<proteinExistence type="predicted"/>
<dbReference type="AlphaFoldDB" id="A0A0D0DW59"/>
<organism evidence="1 2">
    <name type="scientific">Paxillus rubicundulus Ve08.2h10</name>
    <dbReference type="NCBI Taxonomy" id="930991"/>
    <lineage>
        <taxon>Eukaryota</taxon>
        <taxon>Fungi</taxon>
        <taxon>Dikarya</taxon>
        <taxon>Basidiomycota</taxon>
        <taxon>Agaricomycotina</taxon>
        <taxon>Agaricomycetes</taxon>
        <taxon>Agaricomycetidae</taxon>
        <taxon>Boletales</taxon>
        <taxon>Paxilineae</taxon>
        <taxon>Paxillaceae</taxon>
        <taxon>Paxillus</taxon>
    </lineage>
</organism>
<protein>
    <submittedName>
        <fullName evidence="1">Uncharacterized protein</fullName>
    </submittedName>
</protein>
<evidence type="ECO:0000313" key="1">
    <source>
        <dbReference type="EMBL" id="KIK99428.1"/>
    </source>
</evidence>
<accession>A0A0D0DW59</accession>
<reference evidence="1 2" key="1">
    <citation type="submission" date="2014-04" db="EMBL/GenBank/DDBJ databases">
        <authorList>
            <consortium name="DOE Joint Genome Institute"/>
            <person name="Kuo A."/>
            <person name="Kohler A."/>
            <person name="Jargeat P."/>
            <person name="Nagy L.G."/>
            <person name="Floudas D."/>
            <person name="Copeland A."/>
            <person name="Barry K.W."/>
            <person name="Cichocki N."/>
            <person name="Veneault-Fourrey C."/>
            <person name="LaButti K."/>
            <person name="Lindquist E.A."/>
            <person name="Lipzen A."/>
            <person name="Lundell T."/>
            <person name="Morin E."/>
            <person name="Murat C."/>
            <person name="Sun H."/>
            <person name="Tunlid A."/>
            <person name="Henrissat B."/>
            <person name="Grigoriev I.V."/>
            <person name="Hibbett D.S."/>
            <person name="Martin F."/>
            <person name="Nordberg H.P."/>
            <person name="Cantor M.N."/>
            <person name="Hua S.X."/>
        </authorList>
    </citation>
    <scope>NUCLEOTIDE SEQUENCE [LARGE SCALE GENOMIC DNA]</scope>
    <source>
        <strain evidence="1 2">Ve08.2h10</strain>
    </source>
</reference>
<gene>
    <name evidence="1" type="ORF">PAXRUDRAFT_526864</name>
</gene>
<dbReference type="InParanoid" id="A0A0D0DW59"/>
<keyword evidence="2" id="KW-1185">Reference proteome</keyword>